<keyword evidence="2" id="KW-1185">Reference proteome</keyword>
<proteinExistence type="predicted"/>
<comment type="caution">
    <text evidence="1">The sequence shown here is derived from an EMBL/GenBank/DDBJ whole genome shotgun (WGS) entry which is preliminary data.</text>
</comment>
<dbReference type="Proteomes" id="UP001229209">
    <property type="component" value="Unassembled WGS sequence"/>
</dbReference>
<dbReference type="EMBL" id="JAURUO010000010">
    <property type="protein sequence ID" value="MDP9729115.1"/>
    <property type="molecule type" value="Genomic_DNA"/>
</dbReference>
<evidence type="ECO:0000313" key="1">
    <source>
        <dbReference type="EMBL" id="MDP9729115.1"/>
    </source>
</evidence>
<sequence length="40" mass="4519">MLQSVDDVFRLIDERSKDAKITIQVVDYPNGVRDVIGAIE</sequence>
<evidence type="ECO:0000313" key="2">
    <source>
        <dbReference type="Proteomes" id="UP001229209"/>
    </source>
</evidence>
<accession>A0ABT9LXX2</accession>
<protein>
    <submittedName>
        <fullName evidence="1">Uncharacterized protein</fullName>
    </submittedName>
</protein>
<name>A0ABT9LXX2_9BACL</name>
<reference evidence="1 2" key="1">
    <citation type="submission" date="2023-07" db="EMBL/GenBank/DDBJ databases">
        <title>Genomic Encyclopedia of Type Strains, Phase IV (KMG-IV): sequencing the most valuable type-strain genomes for metagenomic binning, comparative biology and taxonomic classification.</title>
        <authorList>
            <person name="Goeker M."/>
        </authorList>
    </citation>
    <scope>NUCLEOTIDE SEQUENCE [LARGE SCALE GENOMIC DNA]</scope>
    <source>
        <strain evidence="1 2">DSM 25924</strain>
    </source>
</reference>
<organism evidence="1 2">
    <name type="scientific">Alicyclobacillus tolerans</name>
    <dbReference type="NCBI Taxonomy" id="90970"/>
    <lineage>
        <taxon>Bacteria</taxon>
        <taxon>Bacillati</taxon>
        <taxon>Bacillota</taxon>
        <taxon>Bacilli</taxon>
        <taxon>Bacillales</taxon>
        <taxon>Alicyclobacillaceae</taxon>
        <taxon>Alicyclobacillus</taxon>
    </lineage>
</organism>
<gene>
    <name evidence="1" type="ORF">J2S04_002078</name>
</gene>